<feature type="compositionally biased region" description="Pro residues" evidence="1">
    <location>
        <begin position="297"/>
        <end position="306"/>
    </location>
</feature>
<feature type="compositionally biased region" description="Low complexity" evidence="1">
    <location>
        <begin position="285"/>
        <end position="296"/>
    </location>
</feature>
<feature type="region of interest" description="Disordered" evidence="1">
    <location>
        <begin position="1"/>
        <end position="53"/>
    </location>
</feature>
<proteinExistence type="predicted"/>
<feature type="domain" description="Phage shock protein PspC N-terminal" evidence="3">
    <location>
        <begin position="68"/>
        <end position="118"/>
    </location>
</feature>
<protein>
    <recommendedName>
        <fullName evidence="3">Phage shock protein PspC N-terminal domain-containing protein</fullName>
    </recommendedName>
</protein>
<comment type="caution">
    <text evidence="4">The sequence shown here is derived from an EMBL/GenBank/DDBJ whole genome shotgun (WGS) entry which is preliminary data.</text>
</comment>
<feature type="transmembrane region" description="Helical" evidence="2">
    <location>
        <begin position="93"/>
        <end position="116"/>
    </location>
</feature>
<evidence type="ECO:0000259" key="3">
    <source>
        <dbReference type="Pfam" id="PF04024"/>
    </source>
</evidence>
<dbReference type="Proteomes" id="UP000321720">
    <property type="component" value="Unassembled WGS sequence"/>
</dbReference>
<evidence type="ECO:0000313" key="5">
    <source>
        <dbReference type="Proteomes" id="UP000321720"/>
    </source>
</evidence>
<feature type="compositionally biased region" description="Low complexity" evidence="1">
    <location>
        <begin position="21"/>
        <end position="42"/>
    </location>
</feature>
<keyword evidence="2" id="KW-0472">Membrane</keyword>
<evidence type="ECO:0000256" key="2">
    <source>
        <dbReference type="SAM" id="Phobius"/>
    </source>
</evidence>
<evidence type="ECO:0000313" key="4">
    <source>
        <dbReference type="EMBL" id="GEL94527.1"/>
    </source>
</evidence>
<dbReference type="Pfam" id="PF04024">
    <property type="entry name" value="PspC"/>
    <property type="match status" value="1"/>
</dbReference>
<keyword evidence="5" id="KW-1185">Reference proteome</keyword>
<evidence type="ECO:0000256" key="1">
    <source>
        <dbReference type="SAM" id="MobiDB-lite"/>
    </source>
</evidence>
<dbReference type="EMBL" id="BJWG01000004">
    <property type="protein sequence ID" value="GEL94527.1"/>
    <property type="molecule type" value="Genomic_DNA"/>
</dbReference>
<feature type="transmembrane region" description="Helical" evidence="2">
    <location>
        <begin position="137"/>
        <end position="159"/>
    </location>
</feature>
<feature type="transmembrane region" description="Helical" evidence="2">
    <location>
        <begin position="171"/>
        <end position="195"/>
    </location>
</feature>
<sequence>MPGHRAPRQAEAMDENPTPMGAPETGPAADTGAPPAGTFDAPTGPPPVGPAPGAGFFDGVRRLGVSRADDRWIGGVCAGAADRFGIDPLVVRAVLGVTILLGGFGLVAYGVAWGLLPERRDGRIHVQELFAGRFDPAVVGAAAFVLFGFGRGSGSPFGWGWGPSGLGVPHVLSAVAGMMWFLLIAGMIVGVVVLLTRRPPAGTPPQADHPVAGPGTYPAAAPMRPAATAPVTAYPPTAAARPPYGTPQHPGAGTYAGPLPYAAAARPPYGTAPYPTSPYAPGPAPTATRTAPAPTTATPPPMTPPTPRRRAGGPGVAAVGIVVALGLIALAALLAADRTGAFDGPVLLTTIGIFVVLAGLGIVVAGLRGRSSGVLGFLAIVALLVSVPVGVAARPGWLWEAGHDGHLVSSSTVAPTTRADAEQGLQVGMGDAALDLSAVPMTDDPLYVPVSVGAGNVHVVVPADAAVEASIRVGAGTVTWDVDGSPEQISGLGLGRRTFQDDATRADGAQLVLDVQVGAGEVTITREDS</sequence>
<reference evidence="4 5" key="1">
    <citation type="submission" date="2019-07" db="EMBL/GenBank/DDBJ databases">
        <title>Whole genome shotgun sequence of Cellulomonas composti NBRC 100758.</title>
        <authorList>
            <person name="Hosoyama A."/>
            <person name="Uohara A."/>
            <person name="Ohji S."/>
            <person name="Ichikawa N."/>
        </authorList>
    </citation>
    <scope>NUCLEOTIDE SEQUENCE [LARGE SCALE GENOMIC DNA]</scope>
    <source>
        <strain evidence="4 5">NBRC 100758</strain>
    </source>
</reference>
<feature type="region of interest" description="Disordered" evidence="1">
    <location>
        <begin position="202"/>
        <end position="222"/>
    </location>
</feature>
<gene>
    <name evidence="4" type="ORF">CCO02nite_11850</name>
</gene>
<feature type="transmembrane region" description="Helical" evidence="2">
    <location>
        <begin position="374"/>
        <end position="393"/>
    </location>
</feature>
<dbReference type="OrthoDB" id="7359894at2"/>
<dbReference type="InterPro" id="IPR007168">
    <property type="entry name" value="Phageshock_PspC_N"/>
</dbReference>
<accession>A0A511J960</accession>
<dbReference type="AlphaFoldDB" id="A0A511J960"/>
<keyword evidence="2" id="KW-1133">Transmembrane helix</keyword>
<feature type="compositionally biased region" description="Pro residues" evidence="1">
    <location>
        <begin position="275"/>
        <end position="284"/>
    </location>
</feature>
<feature type="region of interest" description="Disordered" evidence="1">
    <location>
        <begin position="274"/>
        <end position="312"/>
    </location>
</feature>
<name>A0A511J960_9CELL</name>
<organism evidence="4 5">
    <name type="scientific">Cellulomonas composti</name>
    <dbReference type="NCBI Taxonomy" id="266130"/>
    <lineage>
        <taxon>Bacteria</taxon>
        <taxon>Bacillati</taxon>
        <taxon>Actinomycetota</taxon>
        <taxon>Actinomycetes</taxon>
        <taxon>Micrococcales</taxon>
        <taxon>Cellulomonadaceae</taxon>
        <taxon>Cellulomonas</taxon>
    </lineage>
</organism>
<feature type="transmembrane region" description="Helical" evidence="2">
    <location>
        <begin position="346"/>
        <end position="367"/>
    </location>
</feature>
<feature type="transmembrane region" description="Helical" evidence="2">
    <location>
        <begin position="315"/>
        <end position="334"/>
    </location>
</feature>
<keyword evidence="2" id="KW-0812">Transmembrane</keyword>